<accession>A0A3P1WTY8</accession>
<name>A0A3P1WTY8_9ACTN</name>
<feature type="domain" description="ATPase of the ABC class C-terminal" evidence="1">
    <location>
        <begin position="171"/>
        <end position="434"/>
    </location>
</feature>
<proteinExistence type="predicted"/>
<evidence type="ECO:0000259" key="2">
    <source>
        <dbReference type="Pfam" id="PF20446"/>
    </source>
</evidence>
<evidence type="ECO:0000259" key="3">
    <source>
        <dbReference type="Pfam" id="PF21117"/>
    </source>
</evidence>
<dbReference type="AlphaFoldDB" id="A0A3P1WTY8"/>
<dbReference type="Pfam" id="PF20446">
    <property type="entry name" value="ABC_N"/>
    <property type="match status" value="1"/>
</dbReference>
<evidence type="ECO:0000259" key="1">
    <source>
        <dbReference type="Pfam" id="PF09818"/>
    </source>
</evidence>
<dbReference type="RefSeq" id="WP_125228042.1">
    <property type="nucleotide sequence ID" value="NZ_RQYT01000017.1"/>
</dbReference>
<dbReference type="PANTHER" id="PTHR38149:SF1">
    <property type="entry name" value="ATPASE"/>
    <property type="match status" value="1"/>
</dbReference>
<dbReference type="InterPro" id="IPR046834">
    <property type="entry name" value="ABC_ATPase_C"/>
</dbReference>
<dbReference type="InterPro" id="IPR049069">
    <property type="entry name" value="MRB1590-like_C"/>
</dbReference>
<protein>
    <submittedName>
        <fullName evidence="4">ATPase</fullName>
    </submittedName>
</protein>
<gene>
    <name evidence="4" type="ORF">EII35_08520</name>
</gene>
<dbReference type="InterPro" id="IPR019195">
    <property type="entry name" value="ABC_ATPase_put"/>
</dbReference>
<feature type="domain" description="ATPase of the ABC class N-terminal" evidence="2">
    <location>
        <begin position="6"/>
        <end position="164"/>
    </location>
</feature>
<evidence type="ECO:0000313" key="4">
    <source>
        <dbReference type="EMBL" id="RRD49398.1"/>
    </source>
</evidence>
<evidence type="ECO:0000313" key="5">
    <source>
        <dbReference type="Proteomes" id="UP000280935"/>
    </source>
</evidence>
<reference evidence="4 5" key="1">
    <citation type="submission" date="2018-11" db="EMBL/GenBank/DDBJ databases">
        <title>Genomes From Bacteria Associated with the Canine Oral Cavity: a Test Case for Automated Genome-Based Taxonomic Assignment.</title>
        <authorList>
            <person name="Coil D.A."/>
            <person name="Jospin G."/>
            <person name="Darling A.E."/>
            <person name="Wallis C."/>
            <person name="Davis I.J."/>
            <person name="Harris S."/>
            <person name="Eisen J.A."/>
            <person name="Holcombe L.J."/>
            <person name="O'Flynn C."/>
        </authorList>
    </citation>
    <scope>NUCLEOTIDE SEQUENCE [LARGE SCALE GENOMIC DNA]</scope>
    <source>
        <strain evidence="4 5">OH2822_COT-296</strain>
    </source>
</reference>
<dbReference type="Pfam" id="PF09818">
    <property type="entry name" value="ABC_ATPase"/>
    <property type="match status" value="1"/>
</dbReference>
<dbReference type="Pfam" id="PF21117">
    <property type="entry name" value="MRB1590_C"/>
    <property type="match status" value="1"/>
</dbReference>
<dbReference type="SUPFAM" id="SSF52540">
    <property type="entry name" value="P-loop containing nucleoside triphosphate hydrolases"/>
    <property type="match status" value="1"/>
</dbReference>
<comment type="caution">
    <text evidence="4">The sequence shown here is derived from an EMBL/GenBank/DDBJ whole genome shotgun (WGS) entry which is preliminary data.</text>
</comment>
<organism evidence="4 5">
    <name type="scientific">Arachnia propionica</name>
    <dbReference type="NCBI Taxonomy" id="1750"/>
    <lineage>
        <taxon>Bacteria</taxon>
        <taxon>Bacillati</taxon>
        <taxon>Actinomycetota</taxon>
        <taxon>Actinomycetes</taxon>
        <taxon>Propionibacteriales</taxon>
        <taxon>Propionibacteriaceae</taxon>
        <taxon>Arachnia</taxon>
    </lineage>
</organism>
<dbReference type="InterPro" id="IPR027417">
    <property type="entry name" value="P-loop_NTPase"/>
</dbReference>
<dbReference type="InterPro" id="IPR046833">
    <property type="entry name" value="ABC_N"/>
</dbReference>
<feature type="domain" description="MRB1590-like C-terminal" evidence="3">
    <location>
        <begin position="467"/>
        <end position="565"/>
    </location>
</feature>
<dbReference type="OrthoDB" id="9809999at2"/>
<dbReference type="Proteomes" id="UP000280935">
    <property type="component" value="Unassembled WGS sequence"/>
</dbReference>
<sequence length="566" mass="60619">MRDRNALARVLDQIDGRGYPAYRQLRGRYRLGPVDLAVDHVAADPYAPPSRVRLILDREVAGIPEDLTRDAVGRMAVGDFLTRAFVRAAHRLVPSPTGTGNSGLVSIGTPGQEVLERTGVLIADDRVEARIVVGLPAHGRRIDGRGAARLLIDVLPRIAEEALRFRNLDGAALRDHVTLCRDQEHLRHLLTERGLVAFVGDGAILPRRSGDSDLPLGDGAVPFRTPDSLRVLVELPSGRSVTGMGIPEGVTVIVGGGYHGKSTLLRAIERGIHPHIAGDGREWVITRRDAVTIRAEDERAVTGVDISPFITNLPTGADTRSFSTTSASGSTSQAANLVEAVDAGASVLLIDEDTSATNFMIRDERMRRLIPAAEEPITPFVDRVRPLFTEKGVSTILVAGGSGAFFDVADHVVAFHAYQPRDVTAEARGIARTSTPAAPGPVFAARSAPRVLTRGSLTSSGGGKPARARGRAAIQVGDGTIDLQAVAQLVDAAQTVAVAHALERIAELVADRDLPLPEAVAEVCRRIDEEGLDWLSPFRGHPGHLTRPRPHEIHAAVNRYRGLRLG</sequence>
<dbReference type="PANTHER" id="PTHR38149">
    <property type="entry name" value="ATPASE"/>
    <property type="match status" value="1"/>
</dbReference>
<dbReference type="EMBL" id="RQYT01000017">
    <property type="protein sequence ID" value="RRD49398.1"/>
    <property type="molecule type" value="Genomic_DNA"/>
</dbReference>